<evidence type="ECO:0000313" key="9">
    <source>
        <dbReference type="Proteomes" id="UP000448867"/>
    </source>
</evidence>
<keyword evidence="5 6" id="KW-0472">Membrane</keyword>
<feature type="transmembrane region" description="Helical" evidence="6">
    <location>
        <begin position="109"/>
        <end position="133"/>
    </location>
</feature>
<reference evidence="8 9" key="1">
    <citation type="submission" date="2019-11" db="EMBL/GenBank/DDBJ databases">
        <title>Bacillus lacus genome.</title>
        <authorList>
            <person name="Allen C.J."/>
            <person name="Newman J.D."/>
        </authorList>
    </citation>
    <scope>NUCLEOTIDE SEQUENCE [LARGE SCALE GENOMIC DNA]</scope>
    <source>
        <strain evidence="8 9">KCTC 33946</strain>
    </source>
</reference>
<evidence type="ECO:0000256" key="5">
    <source>
        <dbReference type="ARBA" id="ARBA00023136"/>
    </source>
</evidence>
<keyword evidence="3 6" id="KW-0812">Transmembrane</keyword>
<dbReference type="Proteomes" id="UP000448867">
    <property type="component" value="Unassembled WGS sequence"/>
</dbReference>
<evidence type="ECO:0000256" key="4">
    <source>
        <dbReference type="ARBA" id="ARBA00022989"/>
    </source>
</evidence>
<comment type="similarity">
    <text evidence="6">Belongs to the TVP38/TMEM64 family.</text>
</comment>
<evidence type="ECO:0000256" key="3">
    <source>
        <dbReference type="ARBA" id="ARBA00022692"/>
    </source>
</evidence>
<dbReference type="GO" id="GO:0005886">
    <property type="term" value="C:plasma membrane"/>
    <property type="evidence" value="ECO:0007669"/>
    <property type="project" value="UniProtKB-SubCell"/>
</dbReference>
<comment type="caution">
    <text evidence="8">The sequence shown here is derived from an EMBL/GenBank/DDBJ whole genome shotgun (WGS) entry which is preliminary data.</text>
</comment>
<feature type="transmembrane region" description="Helical" evidence="6">
    <location>
        <begin position="172"/>
        <end position="190"/>
    </location>
</feature>
<feature type="transmembrane region" description="Helical" evidence="6">
    <location>
        <begin position="139"/>
        <end position="160"/>
    </location>
</feature>
<evidence type="ECO:0000256" key="2">
    <source>
        <dbReference type="ARBA" id="ARBA00022475"/>
    </source>
</evidence>
<dbReference type="EMBL" id="WKKI01000037">
    <property type="protein sequence ID" value="MRX73530.1"/>
    <property type="molecule type" value="Genomic_DNA"/>
</dbReference>
<keyword evidence="9" id="KW-1185">Reference proteome</keyword>
<dbReference type="InterPro" id="IPR015414">
    <property type="entry name" value="TMEM64"/>
</dbReference>
<dbReference type="AlphaFoldDB" id="A0A7X2J164"/>
<organism evidence="8 9">
    <name type="scientific">Metabacillus lacus</name>
    <dbReference type="NCBI Taxonomy" id="1983721"/>
    <lineage>
        <taxon>Bacteria</taxon>
        <taxon>Bacillati</taxon>
        <taxon>Bacillota</taxon>
        <taxon>Bacilli</taxon>
        <taxon>Bacillales</taxon>
        <taxon>Bacillaceae</taxon>
        <taxon>Metabacillus</taxon>
    </lineage>
</organism>
<dbReference type="InterPro" id="IPR032816">
    <property type="entry name" value="VTT_dom"/>
</dbReference>
<dbReference type="PANTHER" id="PTHR12677:SF55">
    <property type="entry name" value="UNDECAPRENYL PHOSPHATE TRANSPORTER SAOUHSC_00901-RELATED"/>
    <property type="match status" value="1"/>
</dbReference>
<feature type="transmembrane region" description="Helical" evidence="6">
    <location>
        <begin position="56"/>
        <end position="80"/>
    </location>
</feature>
<keyword evidence="4 6" id="KW-1133">Transmembrane helix</keyword>
<evidence type="ECO:0000256" key="1">
    <source>
        <dbReference type="ARBA" id="ARBA00004651"/>
    </source>
</evidence>
<keyword evidence="2 6" id="KW-1003">Cell membrane</keyword>
<feature type="domain" description="VTT" evidence="7">
    <location>
        <begin position="44"/>
        <end position="161"/>
    </location>
</feature>
<evidence type="ECO:0000313" key="8">
    <source>
        <dbReference type="EMBL" id="MRX73530.1"/>
    </source>
</evidence>
<comment type="subcellular location">
    <subcellularLocation>
        <location evidence="1 6">Cell membrane</location>
        <topology evidence="1 6">Multi-pass membrane protein</topology>
    </subcellularLocation>
</comment>
<name>A0A7X2J164_9BACI</name>
<feature type="transmembrane region" description="Helical" evidence="6">
    <location>
        <begin position="28"/>
        <end position="50"/>
    </location>
</feature>
<dbReference type="OrthoDB" id="1651121at2"/>
<gene>
    <name evidence="8" type="ORF">GJU40_15405</name>
</gene>
<accession>A0A7X2J164</accession>
<protein>
    <recommendedName>
        <fullName evidence="6">TVP38/TMEM64 family membrane protein</fullName>
    </recommendedName>
</protein>
<dbReference type="Pfam" id="PF09335">
    <property type="entry name" value="VTT_dom"/>
    <property type="match status" value="1"/>
</dbReference>
<proteinExistence type="inferred from homology"/>
<evidence type="ECO:0000259" key="7">
    <source>
        <dbReference type="Pfam" id="PF09335"/>
    </source>
</evidence>
<sequence length="210" mass="23697">MSWENVLRTITIEDVLDIFEKYGTLGPVVGILLPMLEAFLPFLPLLLFVVANANAFGLWIGFLLSWLGASVGAILVFIIVRRLGNKRFFRFLRERKVIRKMTGWVERHGFTPLFLILCFPFTPSAAVNVVAGLSKISMWQFSLAVLSGKLVMIFVLSYIGQDVRSLLTQPQKAIIAGVVIFIMWIVGKQVEKRLGSKLSEPEQEIRGNER</sequence>
<dbReference type="PANTHER" id="PTHR12677">
    <property type="entry name" value="GOLGI APPARATUS MEMBRANE PROTEIN TVP38-RELATED"/>
    <property type="match status" value="1"/>
</dbReference>
<evidence type="ECO:0000256" key="6">
    <source>
        <dbReference type="RuleBase" id="RU366058"/>
    </source>
</evidence>
<dbReference type="RefSeq" id="WP_154308990.1">
    <property type="nucleotide sequence ID" value="NZ_WKKI01000037.1"/>
</dbReference>